<dbReference type="NCBIfam" id="TIGR00097">
    <property type="entry name" value="HMP-P_kinase"/>
    <property type="match status" value="1"/>
</dbReference>
<evidence type="ECO:0000313" key="14">
    <source>
        <dbReference type="Proteomes" id="UP001579974"/>
    </source>
</evidence>
<evidence type="ECO:0000313" key="13">
    <source>
        <dbReference type="EMBL" id="MFB5188887.1"/>
    </source>
</evidence>
<evidence type="ECO:0000256" key="11">
    <source>
        <dbReference type="ARBA" id="ARBA00043176"/>
    </source>
</evidence>
<dbReference type="Pfam" id="PF08543">
    <property type="entry name" value="Phos_pyr_kin"/>
    <property type="match status" value="1"/>
</dbReference>
<comment type="pathway">
    <text evidence="9">Cofactor biosynthesis; thiamine diphosphate biosynthesis; 4-amino-2-methyl-5-diphosphomethylpyrimidine from 5-amino-1-(5-phospho-D-ribosyl)imidazole: step 2/3.</text>
</comment>
<dbReference type="EC" id="2.7.1.49" evidence="5"/>
<dbReference type="GO" id="GO:0008972">
    <property type="term" value="F:phosphomethylpyrimidine kinase activity"/>
    <property type="evidence" value="ECO:0007669"/>
    <property type="project" value="UniProtKB-EC"/>
</dbReference>
<dbReference type="GO" id="GO:0008902">
    <property type="term" value="F:hydroxymethylpyrimidine kinase activity"/>
    <property type="evidence" value="ECO:0007669"/>
    <property type="project" value="UniProtKB-EC"/>
</dbReference>
<dbReference type="Proteomes" id="UP001579974">
    <property type="component" value="Unassembled WGS sequence"/>
</dbReference>
<comment type="pathway">
    <text evidence="3">Cofactor biosynthesis; thiamine diphosphate biosynthesis; 4-amino-2-methyl-5-diphosphomethylpyrimidine from 5-amino-1-(5-phospho-D-ribosyl)imidazole: step 3/3.</text>
</comment>
<dbReference type="InterPro" id="IPR013749">
    <property type="entry name" value="PM/HMP-P_kinase-1"/>
</dbReference>
<evidence type="ECO:0000256" key="7">
    <source>
        <dbReference type="ARBA" id="ARBA00019161"/>
    </source>
</evidence>
<dbReference type="PANTHER" id="PTHR20858:SF17">
    <property type="entry name" value="HYDROXYMETHYLPYRIMIDINE_PHOSPHOMETHYLPYRIMIDINE KINASE THI20-RELATED"/>
    <property type="match status" value="1"/>
</dbReference>
<gene>
    <name evidence="13" type="primary">thiD</name>
    <name evidence="13" type="ORF">KKP3000_001321</name>
</gene>
<evidence type="ECO:0000256" key="5">
    <source>
        <dbReference type="ARBA" id="ARBA00012135"/>
    </source>
</evidence>
<dbReference type="SUPFAM" id="SSF53613">
    <property type="entry name" value="Ribokinase-like"/>
    <property type="match status" value="1"/>
</dbReference>
<dbReference type="InterPro" id="IPR029056">
    <property type="entry name" value="Ribokinase-like"/>
</dbReference>
<keyword evidence="13" id="KW-0418">Kinase</keyword>
<evidence type="ECO:0000256" key="3">
    <source>
        <dbReference type="ARBA" id="ARBA00004769"/>
    </source>
</evidence>
<dbReference type="RefSeq" id="WP_275475715.1">
    <property type="nucleotide sequence ID" value="NZ_CP162940.1"/>
</dbReference>
<dbReference type="InterPro" id="IPR004399">
    <property type="entry name" value="HMP/HMP-P_kinase_dom"/>
</dbReference>
<evidence type="ECO:0000259" key="12">
    <source>
        <dbReference type="Pfam" id="PF08543"/>
    </source>
</evidence>
<sequence length="308" mass="32306">MIPDANGHVCRALTIAGSDSGGGAGIQADLKTMHQFGVYGMSVITALTAQNTMGVRGVVETDPAFVAAQLEAVFSDLGADAIKTGMLATAEIIATVADVLQAQATGPLVVDPVMVAKGGTPLIADEAVELLRSRLLPIAQVVTPNTPEASVLVGFDVDTWDGVHRAADRLLNLGTEAVVIKGGHLHMQNTFPKPWRVPHNQVVAVDTVLYRGAYTYFLTPRVESQNTHGTGCTFSAAITARLAQGVPLLEAIADAKAFIYRAIVRAANWDVGHGHGPTDHGAEVTAAQCTLEPGGAYLYDFATWTRVG</sequence>
<evidence type="ECO:0000256" key="1">
    <source>
        <dbReference type="ARBA" id="ARBA00000151"/>
    </source>
</evidence>
<keyword evidence="14" id="KW-1185">Reference proteome</keyword>
<keyword evidence="8" id="KW-0784">Thiamine biosynthesis</keyword>
<comment type="catalytic activity">
    <reaction evidence="1">
        <text>4-amino-5-hydroxymethyl-2-methylpyrimidine + ATP = 4-amino-2-methyl-5-(phosphooxymethyl)pyrimidine + ADP + H(+)</text>
        <dbReference type="Rhea" id="RHEA:23096"/>
        <dbReference type="ChEBI" id="CHEBI:15378"/>
        <dbReference type="ChEBI" id="CHEBI:16892"/>
        <dbReference type="ChEBI" id="CHEBI:30616"/>
        <dbReference type="ChEBI" id="CHEBI:58354"/>
        <dbReference type="ChEBI" id="CHEBI:456216"/>
        <dbReference type="EC" id="2.7.1.49"/>
    </reaction>
</comment>
<evidence type="ECO:0000256" key="8">
    <source>
        <dbReference type="ARBA" id="ARBA00022977"/>
    </source>
</evidence>
<feature type="domain" description="Pyridoxamine kinase/Phosphomethylpyrimidine kinase" evidence="12">
    <location>
        <begin position="19"/>
        <end position="279"/>
    </location>
</feature>
<organism evidence="13 14">
    <name type="scientific">Alicyclobacillus fastidiosus</name>
    <dbReference type="NCBI Taxonomy" id="392011"/>
    <lineage>
        <taxon>Bacteria</taxon>
        <taxon>Bacillati</taxon>
        <taxon>Bacillota</taxon>
        <taxon>Bacilli</taxon>
        <taxon>Bacillales</taxon>
        <taxon>Alicyclobacillaceae</taxon>
        <taxon>Alicyclobacillus</taxon>
    </lineage>
</organism>
<name>A0ABV5A9C1_9BACL</name>
<evidence type="ECO:0000256" key="6">
    <source>
        <dbReference type="ARBA" id="ARBA00012963"/>
    </source>
</evidence>
<keyword evidence="13" id="KW-0808">Transferase</keyword>
<reference evidence="13 14" key="1">
    <citation type="journal article" date="2024" name="Int. J. Mol. Sci.">
        <title>Exploration of Alicyclobacillus spp. Genome in Search of Antibiotic Resistance.</title>
        <authorList>
            <person name="Bucka-Kolendo J."/>
            <person name="Kiousi D.E."/>
            <person name="Dekowska A."/>
            <person name="Mikolajczuk-Szczyrba A."/>
            <person name="Karadedos D.M."/>
            <person name="Michael P."/>
            <person name="Galanis A."/>
            <person name="Sokolowska B."/>
        </authorList>
    </citation>
    <scope>NUCLEOTIDE SEQUENCE [LARGE SCALE GENOMIC DNA]</scope>
    <source>
        <strain evidence="13 14">KKP 3000</strain>
    </source>
</reference>
<comment type="catalytic activity">
    <reaction evidence="2">
        <text>4-amino-2-methyl-5-(phosphooxymethyl)pyrimidine + ATP = 4-amino-2-methyl-5-(diphosphooxymethyl)pyrimidine + ADP</text>
        <dbReference type="Rhea" id="RHEA:19893"/>
        <dbReference type="ChEBI" id="CHEBI:30616"/>
        <dbReference type="ChEBI" id="CHEBI:57841"/>
        <dbReference type="ChEBI" id="CHEBI:58354"/>
        <dbReference type="ChEBI" id="CHEBI:456216"/>
        <dbReference type="EC" id="2.7.4.7"/>
    </reaction>
</comment>
<evidence type="ECO:0000256" key="9">
    <source>
        <dbReference type="ARBA" id="ARBA00037917"/>
    </source>
</evidence>
<evidence type="ECO:0000256" key="10">
    <source>
        <dbReference type="ARBA" id="ARBA00042102"/>
    </source>
</evidence>
<dbReference type="EMBL" id="JBDXSU010000001">
    <property type="protein sequence ID" value="MFB5188887.1"/>
    <property type="molecule type" value="Genomic_DNA"/>
</dbReference>
<comment type="similarity">
    <text evidence="4">Belongs to the ThiD family.</text>
</comment>
<dbReference type="CDD" id="cd01169">
    <property type="entry name" value="HMPP_kinase"/>
    <property type="match status" value="1"/>
</dbReference>
<protein>
    <recommendedName>
        <fullName evidence="7">Hydroxymethylpyrimidine/phosphomethylpyrimidine kinase</fullName>
        <ecNumber evidence="5">2.7.1.49</ecNumber>
        <ecNumber evidence="6">2.7.4.7</ecNumber>
    </recommendedName>
    <alternativeName>
        <fullName evidence="10">Hydroxymethylpyrimidine kinase</fullName>
    </alternativeName>
    <alternativeName>
        <fullName evidence="11">Hydroxymethylpyrimidine phosphate kinase</fullName>
    </alternativeName>
</protein>
<evidence type="ECO:0000256" key="4">
    <source>
        <dbReference type="ARBA" id="ARBA00009879"/>
    </source>
</evidence>
<evidence type="ECO:0000256" key="2">
    <source>
        <dbReference type="ARBA" id="ARBA00000565"/>
    </source>
</evidence>
<dbReference type="EC" id="2.7.4.7" evidence="6"/>
<proteinExistence type="inferred from homology"/>
<dbReference type="Gene3D" id="3.40.1190.20">
    <property type="match status" value="1"/>
</dbReference>
<dbReference type="PANTHER" id="PTHR20858">
    <property type="entry name" value="PHOSPHOMETHYLPYRIMIDINE KINASE"/>
    <property type="match status" value="1"/>
</dbReference>
<accession>A0ABV5A9C1</accession>
<comment type="caution">
    <text evidence="13">The sequence shown here is derived from an EMBL/GenBank/DDBJ whole genome shotgun (WGS) entry which is preliminary data.</text>
</comment>